<feature type="region of interest" description="Disordered" evidence="1">
    <location>
        <begin position="26"/>
        <end position="50"/>
    </location>
</feature>
<evidence type="ECO:0000313" key="3">
    <source>
        <dbReference type="Proteomes" id="UP000297318"/>
    </source>
</evidence>
<keyword evidence="3" id="KW-1185">Reference proteome</keyword>
<proteinExistence type="predicted"/>
<dbReference type="EMBL" id="RHPJ01000002">
    <property type="protein sequence ID" value="TGO05471.1"/>
    <property type="molecule type" value="Genomic_DNA"/>
</dbReference>
<evidence type="ECO:0000313" key="2">
    <source>
        <dbReference type="EMBL" id="TGO05471.1"/>
    </source>
</evidence>
<gene>
    <name evidence="2" type="ORF">SERN_1475</name>
</gene>
<evidence type="ECO:0000256" key="1">
    <source>
        <dbReference type="SAM" id="MobiDB-lite"/>
    </source>
</evidence>
<dbReference type="Proteomes" id="UP000297318">
    <property type="component" value="Unassembled WGS sequence"/>
</dbReference>
<organism evidence="2 3">
    <name type="scientific">Serinibacter arcticus</name>
    <dbReference type="NCBI Taxonomy" id="1655435"/>
    <lineage>
        <taxon>Bacteria</taxon>
        <taxon>Bacillati</taxon>
        <taxon>Actinomycetota</taxon>
        <taxon>Actinomycetes</taxon>
        <taxon>Micrococcales</taxon>
        <taxon>Beutenbergiaceae</taxon>
        <taxon>Serinibacter</taxon>
    </lineage>
</organism>
<dbReference type="AlphaFoldDB" id="A0A4Z1E7B6"/>
<protein>
    <submittedName>
        <fullName evidence="2">Uncharacterized protein</fullName>
    </submittedName>
</protein>
<accession>A0A4Z1E7B6</accession>
<name>A0A4Z1E7B6_9MICO</name>
<comment type="caution">
    <text evidence="2">The sequence shown here is derived from an EMBL/GenBank/DDBJ whole genome shotgun (WGS) entry which is preliminary data.</text>
</comment>
<reference evidence="2 3" key="1">
    <citation type="submission" date="2018-11" db="EMBL/GenBank/DDBJ databases">
        <title>Complete genome sequencing of the Actinobacteria Serinibacter sp. K3-2.</title>
        <authorList>
            <person name="Rakitin A.L."/>
            <person name="Beletsky A.V."/>
            <person name="Mardanov A.V."/>
            <person name="Ravin N.V."/>
            <person name="Gromova A.S."/>
            <person name="Filippova S.N."/>
            <person name="Gal'Chenko V.F."/>
        </authorList>
    </citation>
    <scope>NUCLEOTIDE SEQUENCE [LARGE SCALE GENOMIC DNA]</scope>
    <source>
        <strain evidence="2 3">K3-2</strain>
    </source>
</reference>
<sequence>MSVRPAPHPCCPRGTRDISLYYRIRDSGHTQGSSSDRARSGCLGGTRVGT</sequence>